<dbReference type="AlphaFoldDB" id="A0A4R4YQE3"/>
<dbReference type="Proteomes" id="UP000295302">
    <property type="component" value="Unassembled WGS sequence"/>
</dbReference>
<keyword evidence="2" id="KW-1185">Reference proteome</keyword>
<evidence type="ECO:0000313" key="1">
    <source>
        <dbReference type="EMBL" id="TDD46369.1"/>
    </source>
</evidence>
<protein>
    <submittedName>
        <fullName evidence="1">Uncharacterized protein</fullName>
    </submittedName>
</protein>
<dbReference type="OrthoDB" id="3827560at2"/>
<gene>
    <name evidence="1" type="ORF">E1286_21140</name>
</gene>
<dbReference type="RefSeq" id="WP_132615112.1">
    <property type="nucleotide sequence ID" value="NZ_SMKQ01000062.1"/>
</dbReference>
<accession>A0A4R4YQE3</accession>
<comment type="caution">
    <text evidence="1">The sequence shown here is derived from an EMBL/GenBank/DDBJ whole genome shotgun (WGS) entry which is preliminary data.</text>
</comment>
<organism evidence="1 2">
    <name type="scientific">Nonomuraea terrae</name>
    <dbReference type="NCBI Taxonomy" id="2530383"/>
    <lineage>
        <taxon>Bacteria</taxon>
        <taxon>Bacillati</taxon>
        <taxon>Actinomycetota</taxon>
        <taxon>Actinomycetes</taxon>
        <taxon>Streptosporangiales</taxon>
        <taxon>Streptosporangiaceae</taxon>
        <taxon>Nonomuraea</taxon>
    </lineage>
</organism>
<proteinExistence type="predicted"/>
<reference evidence="1 2" key="1">
    <citation type="submission" date="2019-03" db="EMBL/GenBank/DDBJ databases">
        <title>Draft genome sequences of novel Actinobacteria.</title>
        <authorList>
            <person name="Sahin N."/>
            <person name="Ay H."/>
            <person name="Saygin H."/>
        </authorList>
    </citation>
    <scope>NUCLEOTIDE SEQUENCE [LARGE SCALE GENOMIC DNA]</scope>
    <source>
        <strain evidence="1 2">CH32</strain>
    </source>
</reference>
<name>A0A4R4YQE3_9ACTN</name>
<dbReference type="EMBL" id="SMKQ01000062">
    <property type="protein sequence ID" value="TDD46369.1"/>
    <property type="molecule type" value="Genomic_DNA"/>
</dbReference>
<sequence>MAPERTLAEYPDDTGTVLFLARRRDDVPQPVVELVERHRSPDPARSHDHRKVVVPVAALGAAAEYFEQRLGPVRRTGGLADRLIACWAVLAGRRNPRELDEVTGFYSRDPVTLVAAYCIDAGVSHELMRDWNGATLRRIRRHVLLRTPPEPGGYRRHLVLEIGDRDGREGRVEFLESYRLPGSPVSPHTVTADCAVLDPLVAVLETRLGLSRAGDLEHRLVDAFTTAIERGELGVHLPFRLNRDRVRAWFEEAGLTCRLDGPRRHHDLLRTHELPGGGSLFLSLDVRTVEGRPRIEFGQMYSPPDRRDDGRPERGSVLVALTWLDPLVAFLRRSLGLPARPGTEDDLFDCFTALAERGDLGAAPGEGRSPQDNAGQVAAWCAAAGVPYELRGERTHTLLKAYRDGAGCLFTLTVSLDTRVASAPAVRLTAVRFHEHYDYAARAGDGGREYAYGVALSHVPAEPLADVLERRLGVRPDGQDTDERLIHCLNALVERGELGAGLPLRANRDRVAALFADLGEVTTDSWNWFGD</sequence>
<evidence type="ECO:0000313" key="2">
    <source>
        <dbReference type="Proteomes" id="UP000295302"/>
    </source>
</evidence>